<dbReference type="Gene3D" id="3.30.390.10">
    <property type="entry name" value="Enolase-like, N-terminal domain"/>
    <property type="match status" value="1"/>
</dbReference>
<dbReference type="Proteomes" id="UP001150569">
    <property type="component" value="Unassembled WGS sequence"/>
</dbReference>
<dbReference type="SUPFAM" id="SSF54826">
    <property type="entry name" value="Enolase N-terminal domain-like"/>
    <property type="match status" value="1"/>
</dbReference>
<name>A0A9W8DUC2_9FUNG</name>
<dbReference type="AlphaFoldDB" id="A0A9W8DUC2"/>
<reference evidence="1" key="1">
    <citation type="submission" date="2022-07" db="EMBL/GenBank/DDBJ databases">
        <title>Phylogenomic reconstructions and comparative analyses of Kickxellomycotina fungi.</title>
        <authorList>
            <person name="Reynolds N.K."/>
            <person name="Stajich J.E."/>
            <person name="Barry K."/>
            <person name="Grigoriev I.V."/>
            <person name="Crous P."/>
            <person name="Smith M.E."/>
        </authorList>
    </citation>
    <scope>NUCLEOTIDE SEQUENCE</scope>
    <source>
        <strain evidence="1">RSA 861</strain>
    </source>
</reference>
<dbReference type="EMBL" id="JANBPT010000497">
    <property type="protein sequence ID" value="KAJ1918642.1"/>
    <property type="molecule type" value="Genomic_DNA"/>
</dbReference>
<keyword evidence="2" id="KW-1185">Reference proteome</keyword>
<organism evidence="1 2">
    <name type="scientific">Tieghemiomyces parasiticus</name>
    <dbReference type="NCBI Taxonomy" id="78921"/>
    <lineage>
        <taxon>Eukaryota</taxon>
        <taxon>Fungi</taxon>
        <taxon>Fungi incertae sedis</taxon>
        <taxon>Zoopagomycota</taxon>
        <taxon>Kickxellomycotina</taxon>
        <taxon>Dimargaritomycetes</taxon>
        <taxon>Dimargaritales</taxon>
        <taxon>Dimargaritaceae</taxon>
        <taxon>Tieghemiomyces</taxon>
    </lineage>
</organism>
<protein>
    <submittedName>
        <fullName evidence="1">Uncharacterized protein</fullName>
    </submittedName>
</protein>
<sequence>MSNSQACFVDCLGATTQDISTLSSCYGGCGTNSVCMQQCNASFGNKLNHYVCLKREFGVVNGILFGQCLSYQLILLLTTYVQRRNQYPHPGHLHLGRRCCLDFLHSTILTIIRDFYGYSTVEVELTTEKVTFRNAVPSYMSISIYNPFETHDGGPSDCMSKEKWPDIVFARIPIVWLCLPVSSAPSQGALLFSCLATLAGQSDNPYILLVPVFSVLNSSEHAVCVKDLGLLKEAVDSGGSADKVCAWVAAATSELCKDAVYKLAYKNASTGQLQRGQRGPEDFISQVDRQGFPRITEELDFLIQIADDDFTIASPFRNPDHYQAQGQ</sequence>
<gene>
    <name evidence="1" type="ORF">IWQ60_007451</name>
</gene>
<proteinExistence type="predicted"/>
<comment type="caution">
    <text evidence="1">The sequence shown here is derived from an EMBL/GenBank/DDBJ whole genome shotgun (WGS) entry which is preliminary data.</text>
</comment>
<evidence type="ECO:0000313" key="1">
    <source>
        <dbReference type="EMBL" id="KAJ1918642.1"/>
    </source>
</evidence>
<accession>A0A9W8DUC2</accession>
<dbReference type="InterPro" id="IPR029017">
    <property type="entry name" value="Enolase-like_N"/>
</dbReference>
<evidence type="ECO:0000313" key="2">
    <source>
        <dbReference type="Proteomes" id="UP001150569"/>
    </source>
</evidence>